<keyword evidence="1" id="KW-0805">Transcription regulation</keyword>
<dbReference type="RefSeq" id="WP_061801848.1">
    <property type="nucleotide sequence ID" value="NZ_FOXX01000001.1"/>
</dbReference>
<dbReference type="InterPro" id="IPR000551">
    <property type="entry name" value="MerR-type_HTH_dom"/>
</dbReference>
<dbReference type="Pfam" id="PF02607">
    <property type="entry name" value="B12-binding_2"/>
    <property type="match status" value="1"/>
</dbReference>
<dbReference type="PROSITE" id="PS50937">
    <property type="entry name" value="HTH_MERR_2"/>
    <property type="match status" value="1"/>
</dbReference>
<gene>
    <name evidence="6" type="ORF">SAMN02745910_00329</name>
</gene>
<proteinExistence type="predicted"/>
<dbReference type="Pfam" id="PF13411">
    <property type="entry name" value="MerR_1"/>
    <property type="match status" value="1"/>
</dbReference>
<dbReference type="InterPro" id="IPR047057">
    <property type="entry name" value="MerR_fam"/>
</dbReference>
<dbReference type="Proteomes" id="UP000182762">
    <property type="component" value="Unassembled WGS sequence"/>
</dbReference>
<sequence length="301" mass="33931">MASREGKYNIKAISQLVGVQPGTLRAWERRYNIVDPVRNDSGHRLYTDRDLKTIKWLTDKVNSGFTISQAVSLLEKEAVFSIEEEDTATTTSKIKEDLLRALLSFQETRAQQLMDQAFSLYSIEKVVIDILGSLLISIGDLWEKGKITSAHEHYASQLIKTRIGIILYSFPSPPIMPKAIAVCGPNERHEVGLLIFTLFLKMKGFEVIYLGSSVDNQDVKIVVGEVQPSLLFMSCTMKENQEETIALVKEVKREFPSLSIGLGGTAFSNVEDESILSFIVGDSKQEWEHWINIKLTEIQMQ</sequence>
<accession>A0A1I5VZL3</accession>
<evidence type="ECO:0000259" key="4">
    <source>
        <dbReference type="PROSITE" id="PS50937"/>
    </source>
</evidence>
<comment type="caution">
    <text evidence="6">The sequence shown here is derived from an EMBL/GenBank/DDBJ whole genome shotgun (WGS) entry which is preliminary data.</text>
</comment>
<dbReference type="InterPro" id="IPR036724">
    <property type="entry name" value="Cobalamin-bd_sf"/>
</dbReference>
<dbReference type="GeneID" id="93709102"/>
<organism evidence="6 7">
    <name type="scientific">Priestia endophytica DSM 13796</name>
    <dbReference type="NCBI Taxonomy" id="1121089"/>
    <lineage>
        <taxon>Bacteria</taxon>
        <taxon>Bacillati</taxon>
        <taxon>Bacillota</taxon>
        <taxon>Bacilli</taxon>
        <taxon>Bacillales</taxon>
        <taxon>Bacillaceae</taxon>
        <taxon>Priestia</taxon>
    </lineage>
</organism>
<keyword evidence="7" id="KW-1185">Reference proteome</keyword>
<keyword evidence="3" id="KW-0804">Transcription</keyword>
<evidence type="ECO:0000313" key="7">
    <source>
        <dbReference type="Proteomes" id="UP000182762"/>
    </source>
</evidence>
<dbReference type="PANTHER" id="PTHR30204">
    <property type="entry name" value="REDOX-CYCLING DRUG-SENSING TRANSCRIPTIONAL ACTIVATOR SOXR"/>
    <property type="match status" value="1"/>
</dbReference>
<dbReference type="Gene3D" id="1.10.1660.10">
    <property type="match status" value="1"/>
</dbReference>
<dbReference type="SUPFAM" id="SSF46955">
    <property type="entry name" value="Putative DNA-binding domain"/>
    <property type="match status" value="1"/>
</dbReference>
<evidence type="ECO:0000256" key="2">
    <source>
        <dbReference type="ARBA" id="ARBA00023125"/>
    </source>
</evidence>
<dbReference type="InterPro" id="IPR003759">
    <property type="entry name" value="Cbl-bd_cap"/>
</dbReference>
<dbReference type="InterPro" id="IPR006158">
    <property type="entry name" value="Cobalamin-bd"/>
</dbReference>
<dbReference type="SMART" id="SM00422">
    <property type="entry name" value="HTH_MERR"/>
    <property type="match status" value="1"/>
</dbReference>
<dbReference type="CDD" id="cd01104">
    <property type="entry name" value="HTH_MlrA-CarA"/>
    <property type="match status" value="1"/>
</dbReference>
<dbReference type="InterPro" id="IPR036594">
    <property type="entry name" value="Meth_synthase_dom"/>
</dbReference>
<dbReference type="Gene3D" id="1.10.1240.10">
    <property type="entry name" value="Methionine synthase domain"/>
    <property type="match status" value="1"/>
</dbReference>
<feature type="domain" description="B12-binding" evidence="5">
    <location>
        <begin position="176"/>
        <end position="301"/>
    </location>
</feature>
<reference evidence="6 7" key="1">
    <citation type="submission" date="2016-10" db="EMBL/GenBank/DDBJ databases">
        <authorList>
            <person name="Varghese N."/>
            <person name="Submissions S."/>
        </authorList>
    </citation>
    <scope>NUCLEOTIDE SEQUENCE [LARGE SCALE GENOMIC DNA]</scope>
    <source>
        <strain evidence="6 7">DSM 13796</strain>
    </source>
</reference>
<evidence type="ECO:0000313" key="6">
    <source>
        <dbReference type="EMBL" id="SFQ12919.1"/>
    </source>
</evidence>
<dbReference type="InterPro" id="IPR009061">
    <property type="entry name" value="DNA-bd_dom_put_sf"/>
</dbReference>
<dbReference type="Gene3D" id="3.40.50.280">
    <property type="entry name" value="Cobalamin-binding domain"/>
    <property type="match status" value="1"/>
</dbReference>
<keyword evidence="2" id="KW-0238">DNA-binding</keyword>
<feature type="domain" description="HTH merR-type" evidence="4">
    <location>
        <begin position="7"/>
        <end position="76"/>
    </location>
</feature>
<dbReference type="PROSITE" id="PS51332">
    <property type="entry name" value="B12_BINDING"/>
    <property type="match status" value="1"/>
</dbReference>
<dbReference type="Pfam" id="PF02310">
    <property type="entry name" value="B12-binding"/>
    <property type="match status" value="1"/>
</dbReference>
<dbReference type="EMBL" id="FOXX01000001">
    <property type="protein sequence ID" value="SFQ12919.1"/>
    <property type="molecule type" value="Genomic_DNA"/>
</dbReference>
<dbReference type="PANTHER" id="PTHR30204:SF67">
    <property type="entry name" value="HTH-TYPE TRANSCRIPTIONAL REGULATOR MLRA-RELATED"/>
    <property type="match status" value="1"/>
</dbReference>
<evidence type="ECO:0000259" key="5">
    <source>
        <dbReference type="PROSITE" id="PS51332"/>
    </source>
</evidence>
<evidence type="ECO:0000256" key="1">
    <source>
        <dbReference type="ARBA" id="ARBA00023015"/>
    </source>
</evidence>
<name>A0A1I5VZL3_9BACI</name>
<dbReference type="SUPFAM" id="SSF52242">
    <property type="entry name" value="Cobalamin (vitamin B12)-binding domain"/>
    <property type="match status" value="1"/>
</dbReference>
<protein>
    <submittedName>
        <fullName evidence="6">Methanogenic corrinoid protein MtbC1</fullName>
    </submittedName>
</protein>
<evidence type="ECO:0000256" key="3">
    <source>
        <dbReference type="ARBA" id="ARBA00023163"/>
    </source>
</evidence>